<name>V2V776_9GAMM</name>
<protein>
    <submittedName>
        <fullName evidence="1">Uncharacterized protein</fullName>
    </submittedName>
</protein>
<dbReference type="Proteomes" id="UP000017404">
    <property type="component" value="Unassembled WGS sequence"/>
</dbReference>
<proteinExistence type="predicted"/>
<dbReference type="EMBL" id="AYEV01000006">
    <property type="protein sequence ID" value="ESK56726.1"/>
    <property type="molecule type" value="Genomic_DNA"/>
</dbReference>
<dbReference type="PATRIC" id="fig|1120928.5.peg.818"/>
<dbReference type="STRING" id="202955.GCA_000759995_02820"/>
<comment type="caution">
    <text evidence="1">The sequence shown here is derived from an EMBL/GenBank/DDBJ whole genome shotgun (WGS) entry which is preliminary data.</text>
</comment>
<reference evidence="1 2" key="1">
    <citation type="submission" date="2013-10" db="EMBL/GenBank/DDBJ databases">
        <title>The Genome Sequence of Acinetobacter tjernbergiae CIP107465.</title>
        <authorList>
            <consortium name="The Broad Institute Genomics Platform"/>
            <consortium name="The Broad Institute Genome Sequencing Center for Infectious Disease"/>
            <person name="Cerqueira G."/>
            <person name="Feldgarden M."/>
            <person name="Courvalin P."/>
            <person name="Grillot-Courvalin C."/>
            <person name="Clermont D."/>
            <person name="Rocha E."/>
            <person name="Yoon E.-J."/>
            <person name="Nemec A."/>
            <person name="Young S.K."/>
            <person name="Zeng Q."/>
            <person name="Gargeya S."/>
            <person name="Fitzgerald M."/>
            <person name="Abouelleil A."/>
            <person name="Alvarado L."/>
            <person name="Berlin A.M."/>
            <person name="Chapman S.B."/>
            <person name="Gainer-Dewar J."/>
            <person name="Goldberg J."/>
            <person name="Gnerre S."/>
            <person name="Griggs A."/>
            <person name="Gujja S."/>
            <person name="Hansen M."/>
            <person name="Howarth C."/>
            <person name="Imamovic A."/>
            <person name="Ireland A."/>
            <person name="Larimer J."/>
            <person name="McCowan C."/>
            <person name="Murphy C."/>
            <person name="Pearson M."/>
            <person name="Poon T.W."/>
            <person name="Priest M."/>
            <person name="Roberts A."/>
            <person name="Saif S."/>
            <person name="Shea T."/>
            <person name="Sykes S."/>
            <person name="Wortman J."/>
            <person name="Nusbaum C."/>
            <person name="Birren B."/>
        </authorList>
    </citation>
    <scope>NUCLEOTIDE SEQUENCE [LARGE SCALE GENOMIC DNA]</scope>
    <source>
        <strain evidence="1 2">CIP 107465</strain>
    </source>
</reference>
<evidence type="ECO:0000313" key="2">
    <source>
        <dbReference type="Proteomes" id="UP000017404"/>
    </source>
</evidence>
<evidence type="ECO:0000313" key="1">
    <source>
        <dbReference type="EMBL" id="ESK56726.1"/>
    </source>
</evidence>
<organism evidence="1 2">
    <name type="scientific">Acinetobacter tjernbergiae DSM 14971 = CIP 107465</name>
    <dbReference type="NCBI Taxonomy" id="1120928"/>
    <lineage>
        <taxon>Bacteria</taxon>
        <taxon>Pseudomonadati</taxon>
        <taxon>Pseudomonadota</taxon>
        <taxon>Gammaproteobacteria</taxon>
        <taxon>Moraxellales</taxon>
        <taxon>Moraxellaceae</taxon>
        <taxon>Acinetobacter</taxon>
    </lineage>
</organism>
<dbReference type="RefSeq" id="WP_018677736.1">
    <property type="nucleotide sequence ID" value="NZ_AYEV01000006.1"/>
</dbReference>
<gene>
    <name evidence="1" type="ORF">F990_00798</name>
</gene>
<sequence>MKTILFKFNDLANQVKALYPKYAQQKAVGLALVGYQFSKRTVRYKDFFCAYNLYAFCISMVKLGRDTFMCASDFESLSTNPFQLCHPHLVVNGKALLNLKGAHNHA</sequence>
<dbReference type="OrthoDB" id="6695826at2"/>
<accession>V2V776</accession>
<keyword evidence="2" id="KW-1185">Reference proteome</keyword>
<dbReference type="AlphaFoldDB" id="V2V776"/>